<proteinExistence type="predicted"/>
<name>A0AAN7XAF4_ELEMC</name>
<dbReference type="Proteomes" id="UP001346869">
    <property type="component" value="Unassembled WGS sequence"/>
</dbReference>
<sequence>MVLCWPPVREQREGRPLQVYLSLFTGLARHSGNLATPPEPSLNVAENVFERITFYFAETRSAFSGT</sequence>
<evidence type="ECO:0000313" key="2">
    <source>
        <dbReference type="Proteomes" id="UP001346869"/>
    </source>
</evidence>
<dbReference type="EMBL" id="JAUZQC010000017">
    <property type="protein sequence ID" value="KAK5856549.1"/>
    <property type="molecule type" value="Genomic_DNA"/>
</dbReference>
<gene>
    <name evidence="1" type="ORF">PBY51_008136</name>
</gene>
<keyword evidence="2" id="KW-1185">Reference proteome</keyword>
<dbReference type="AlphaFoldDB" id="A0AAN7XAF4"/>
<comment type="caution">
    <text evidence="1">The sequence shown here is derived from an EMBL/GenBank/DDBJ whole genome shotgun (WGS) entry which is preliminary data.</text>
</comment>
<reference evidence="1 2" key="2">
    <citation type="journal article" date="2023" name="Mol. Biol. Evol.">
        <title>Genomics of Secondarily Temperate Adaptation in the Only Non-Antarctic Icefish.</title>
        <authorList>
            <person name="Rivera-Colon A.G."/>
            <person name="Rayamajhi N."/>
            <person name="Minhas B.F."/>
            <person name="Madrigal G."/>
            <person name="Bilyk K.T."/>
            <person name="Yoon V."/>
            <person name="Hune M."/>
            <person name="Gregory S."/>
            <person name="Cheng C.H.C."/>
            <person name="Catchen J.M."/>
        </authorList>
    </citation>
    <scope>NUCLEOTIDE SEQUENCE [LARGE SCALE GENOMIC DNA]</scope>
    <source>
        <strain evidence="1">JMC-PN-2008</strain>
    </source>
</reference>
<protein>
    <submittedName>
        <fullName evidence="1">Uncharacterized protein</fullName>
    </submittedName>
</protein>
<accession>A0AAN7XAF4</accession>
<evidence type="ECO:0000313" key="1">
    <source>
        <dbReference type="EMBL" id="KAK5856549.1"/>
    </source>
</evidence>
<reference evidence="1 2" key="1">
    <citation type="journal article" date="2023" name="Genes (Basel)">
        <title>Chromosome-Level Genome Assembly and Circadian Gene Repertoire of the Patagonia Blennie Eleginops maclovinus-The Closest Ancestral Proxy of Antarctic Cryonotothenioids.</title>
        <authorList>
            <person name="Cheng C.C."/>
            <person name="Rivera-Colon A.G."/>
            <person name="Minhas B.F."/>
            <person name="Wilson L."/>
            <person name="Rayamajhi N."/>
            <person name="Vargas-Chacoff L."/>
            <person name="Catchen J.M."/>
        </authorList>
    </citation>
    <scope>NUCLEOTIDE SEQUENCE [LARGE SCALE GENOMIC DNA]</scope>
    <source>
        <strain evidence="1">JMC-PN-2008</strain>
    </source>
</reference>
<organism evidence="1 2">
    <name type="scientific">Eleginops maclovinus</name>
    <name type="common">Patagonian blennie</name>
    <name type="synonym">Eleginus maclovinus</name>
    <dbReference type="NCBI Taxonomy" id="56733"/>
    <lineage>
        <taxon>Eukaryota</taxon>
        <taxon>Metazoa</taxon>
        <taxon>Chordata</taxon>
        <taxon>Craniata</taxon>
        <taxon>Vertebrata</taxon>
        <taxon>Euteleostomi</taxon>
        <taxon>Actinopterygii</taxon>
        <taxon>Neopterygii</taxon>
        <taxon>Teleostei</taxon>
        <taxon>Neoteleostei</taxon>
        <taxon>Acanthomorphata</taxon>
        <taxon>Eupercaria</taxon>
        <taxon>Perciformes</taxon>
        <taxon>Notothenioidei</taxon>
        <taxon>Eleginopidae</taxon>
        <taxon>Eleginops</taxon>
    </lineage>
</organism>